<gene>
    <name evidence="2" type="ORF">CWE13_02145</name>
</gene>
<dbReference type="Pfam" id="PF11067">
    <property type="entry name" value="DUF2868"/>
    <property type="match status" value="1"/>
</dbReference>
<feature type="transmembrane region" description="Helical" evidence="1">
    <location>
        <begin position="96"/>
        <end position="119"/>
    </location>
</feature>
<sequence length="454" mass="50527">MNKFEGFVVTELVRKYELHNGPVVDQHILAQAREAETAEKRVVSRAVLLAEPLGFIQGLKDWLTVRLLMFFSLAIIAAIAGWGLGRSVLVSSSEPLSIAWIFMILLGLHGITFLLWLVLTVVSGNGGGLGGKLLELVTSLQRNKFGIPIFMAVTQVAARHGLMKPAMSVVTHCFWLLLLAVAMLTLYTQFLFNEYSFRWATTVLSDVEIRGISEMIGWLPAQFGFSVPELEHLLSNNNFTSNAIVSKWILAVLFFYGVLPRLLAAVICYIWFLCAKRKLQLDLTQPGISHLLNRLTPVSTSAQVVDADTHKASSLQAGVPVRTGNGEVVFSLEHELEPDWNHLLWLNSAGVVASSDDRKMLLQQIQNKPPARILVRINSKLSPDRGSLRFLQSLQERCGCLSAWLVGQGSYDEHWSEALAEIDVSVFSLAEEAVRWAQGDTLSNREKNKHKDKQ</sequence>
<protein>
    <recommendedName>
        <fullName evidence="4">DUF2868 domain-containing protein</fullName>
    </recommendedName>
</protein>
<proteinExistence type="predicted"/>
<organism evidence="2 3">
    <name type="scientific">Aliidiomarina shirensis</name>
    <dbReference type="NCBI Taxonomy" id="1048642"/>
    <lineage>
        <taxon>Bacteria</taxon>
        <taxon>Pseudomonadati</taxon>
        <taxon>Pseudomonadota</taxon>
        <taxon>Gammaproteobacteria</taxon>
        <taxon>Alteromonadales</taxon>
        <taxon>Idiomarinaceae</taxon>
        <taxon>Aliidiomarina</taxon>
    </lineage>
</organism>
<dbReference type="EMBL" id="PIPP01000001">
    <property type="protein sequence ID" value="RUO38462.1"/>
    <property type="molecule type" value="Genomic_DNA"/>
</dbReference>
<feature type="transmembrane region" description="Helical" evidence="1">
    <location>
        <begin position="248"/>
        <end position="272"/>
    </location>
</feature>
<dbReference type="AlphaFoldDB" id="A0A432WXF1"/>
<dbReference type="Proteomes" id="UP000286934">
    <property type="component" value="Unassembled WGS sequence"/>
</dbReference>
<dbReference type="RefSeq" id="WP_126805682.1">
    <property type="nucleotide sequence ID" value="NZ_PIPP01000001.1"/>
</dbReference>
<name>A0A432WXF1_9GAMM</name>
<evidence type="ECO:0000313" key="2">
    <source>
        <dbReference type="EMBL" id="RUO38462.1"/>
    </source>
</evidence>
<evidence type="ECO:0008006" key="4">
    <source>
        <dbReference type="Google" id="ProtNLM"/>
    </source>
</evidence>
<feature type="transmembrane region" description="Helical" evidence="1">
    <location>
        <begin position="174"/>
        <end position="192"/>
    </location>
</feature>
<evidence type="ECO:0000256" key="1">
    <source>
        <dbReference type="SAM" id="Phobius"/>
    </source>
</evidence>
<keyword evidence="1" id="KW-1133">Transmembrane helix</keyword>
<keyword evidence="1" id="KW-0472">Membrane</keyword>
<dbReference type="OrthoDB" id="6236369at2"/>
<keyword evidence="1" id="KW-0812">Transmembrane</keyword>
<accession>A0A432WXF1</accession>
<feature type="transmembrane region" description="Helical" evidence="1">
    <location>
        <begin position="63"/>
        <end position="84"/>
    </location>
</feature>
<comment type="caution">
    <text evidence="2">The sequence shown here is derived from an EMBL/GenBank/DDBJ whole genome shotgun (WGS) entry which is preliminary data.</text>
</comment>
<reference evidence="3" key="1">
    <citation type="journal article" date="2018" name="Front. Microbiol.">
        <title>Genome-Based Analysis Reveals the Taxonomy and Diversity of the Family Idiomarinaceae.</title>
        <authorList>
            <person name="Liu Y."/>
            <person name="Lai Q."/>
            <person name="Shao Z."/>
        </authorList>
    </citation>
    <scope>NUCLEOTIDE SEQUENCE [LARGE SCALE GENOMIC DNA]</scope>
    <source>
        <strain evidence="3">AIS</strain>
    </source>
</reference>
<keyword evidence="3" id="KW-1185">Reference proteome</keyword>
<dbReference type="InterPro" id="IPR021296">
    <property type="entry name" value="DUF2868"/>
</dbReference>
<evidence type="ECO:0000313" key="3">
    <source>
        <dbReference type="Proteomes" id="UP000286934"/>
    </source>
</evidence>